<feature type="domain" description="Peptidase A1" evidence="3">
    <location>
        <begin position="25"/>
        <end position="384"/>
    </location>
</feature>
<dbReference type="GO" id="GO:0006508">
    <property type="term" value="P:proteolysis"/>
    <property type="evidence" value="ECO:0007669"/>
    <property type="project" value="UniProtKB-KW"/>
</dbReference>
<dbReference type="InterPro" id="IPR033121">
    <property type="entry name" value="PEPTIDASE_A1"/>
</dbReference>
<dbReference type="OrthoDB" id="4074350at2759"/>
<accession>A0A6G1H3D8</accession>
<keyword evidence="2" id="KW-0812">Transmembrane</keyword>
<dbReference type="PANTHER" id="PTHR47966">
    <property type="entry name" value="BETA-SITE APP-CLEAVING ENZYME, ISOFORM A-RELATED"/>
    <property type="match status" value="1"/>
</dbReference>
<protein>
    <submittedName>
        <fullName evidence="4">Acid protease</fullName>
    </submittedName>
</protein>
<dbReference type="InterPro" id="IPR001461">
    <property type="entry name" value="Aspartic_peptidase_A1"/>
</dbReference>
<comment type="similarity">
    <text evidence="1">Belongs to the peptidase A1 family.</text>
</comment>
<gene>
    <name evidence="4" type="ORF">K402DRAFT_330600</name>
</gene>
<feature type="non-terminal residue" evidence="4">
    <location>
        <position position="444"/>
    </location>
</feature>
<dbReference type="AlphaFoldDB" id="A0A6G1H3D8"/>
<evidence type="ECO:0000313" key="4">
    <source>
        <dbReference type="EMBL" id="KAF1987572.1"/>
    </source>
</evidence>
<dbReference type="GO" id="GO:0004190">
    <property type="term" value="F:aspartic-type endopeptidase activity"/>
    <property type="evidence" value="ECO:0007669"/>
    <property type="project" value="InterPro"/>
</dbReference>
<sequence length="444" mass="48564">MDPSKPFPVVVPPTLKFDGNDGNWSTFFVNVGGPAHDYRLLPSTSSSVTWIPSANACVEGDPSNCPDTRGIQPFEGRIQGYQPTASNESISLADHLWLELDSVDLNVTYGPQYGDQVGWFYQDTVGLGPAQSTLNITEYRAVVAAIDTEEFWIGEFGLDLGPNKFQTPEPYPSYLSVLNDSNLIPSLSYGYGAGAFYRNNGAYGSLTLGGFDSSRFETSRVMFPLGVNGLLQLAVADIQVSINDTPSSMTKDAAIFWAAIDSTLPYLWLPKNICDEFATTFGLTYDNTTNIYLVNSTAHAQNVANNATVMFSLAPSPTTSDFTSISLPYDAFDLELSWPAFEDPQSYFPIRRANGDKAVLGRTFLQEAYLIVDHERGNFSVNQAIYPYPPPATNIVPILRIEQSNPHTSKSHLSGGAIAGIVIGVVAFLGFLAGVAWFLYRRRR</sequence>
<reference evidence="4" key="1">
    <citation type="journal article" date="2020" name="Stud. Mycol.">
        <title>101 Dothideomycetes genomes: a test case for predicting lifestyles and emergence of pathogens.</title>
        <authorList>
            <person name="Haridas S."/>
            <person name="Albert R."/>
            <person name="Binder M."/>
            <person name="Bloem J."/>
            <person name="Labutti K."/>
            <person name="Salamov A."/>
            <person name="Andreopoulos B."/>
            <person name="Baker S."/>
            <person name="Barry K."/>
            <person name="Bills G."/>
            <person name="Bluhm B."/>
            <person name="Cannon C."/>
            <person name="Castanera R."/>
            <person name="Culley D."/>
            <person name="Daum C."/>
            <person name="Ezra D."/>
            <person name="Gonzalez J."/>
            <person name="Henrissat B."/>
            <person name="Kuo A."/>
            <person name="Liang C."/>
            <person name="Lipzen A."/>
            <person name="Lutzoni F."/>
            <person name="Magnuson J."/>
            <person name="Mondo S."/>
            <person name="Nolan M."/>
            <person name="Ohm R."/>
            <person name="Pangilinan J."/>
            <person name="Park H.-J."/>
            <person name="Ramirez L."/>
            <person name="Alfaro M."/>
            <person name="Sun H."/>
            <person name="Tritt A."/>
            <person name="Yoshinaga Y."/>
            <person name="Zwiers L.-H."/>
            <person name="Turgeon B."/>
            <person name="Goodwin S."/>
            <person name="Spatafora J."/>
            <person name="Crous P."/>
            <person name="Grigoriev I."/>
        </authorList>
    </citation>
    <scope>NUCLEOTIDE SEQUENCE</scope>
    <source>
        <strain evidence="4">CBS 113979</strain>
    </source>
</reference>
<evidence type="ECO:0000313" key="5">
    <source>
        <dbReference type="Proteomes" id="UP000800041"/>
    </source>
</evidence>
<name>A0A6G1H3D8_9PEZI</name>
<evidence type="ECO:0000256" key="2">
    <source>
        <dbReference type="SAM" id="Phobius"/>
    </source>
</evidence>
<keyword evidence="2" id="KW-0472">Membrane</keyword>
<dbReference type="SUPFAM" id="SSF50630">
    <property type="entry name" value="Acid proteases"/>
    <property type="match status" value="1"/>
</dbReference>
<organism evidence="4 5">
    <name type="scientific">Aulographum hederae CBS 113979</name>
    <dbReference type="NCBI Taxonomy" id="1176131"/>
    <lineage>
        <taxon>Eukaryota</taxon>
        <taxon>Fungi</taxon>
        <taxon>Dikarya</taxon>
        <taxon>Ascomycota</taxon>
        <taxon>Pezizomycotina</taxon>
        <taxon>Dothideomycetes</taxon>
        <taxon>Pleosporomycetidae</taxon>
        <taxon>Aulographales</taxon>
        <taxon>Aulographaceae</taxon>
    </lineage>
</organism>
<dbReference type="PANTHER" id="PTHR47966:SF51">
    <property type="entry name" value="BETA-SITE APP-CLEAVING ENZYME, ISOFORM A-RELATED"/>
    <property type="match status" value="1"/>
</dbReference>
<evidence type="ECO:0000256" key="1">
    <source>
        <dbReference type="ARBA" id="ARBA00007447"/>
    </source>
</evidence>
<dbReference type="EMBL" id="ML977152">
    <property type="protein sequence ID" value="KAF1987572.1"/>
    <property type="molecule type" value="Genomic_DNA"/>
</dbReference>
<dbReference type="InterPro" id="IPR021109">
    <property type="entry name" value="Peptidase_aspartic_dom_sf"/>
</dbReference>
<dbReference type="CDD" id="cd12087">
    <property type="entry name" value="TM_EGFR-like"/>
    <property type="match status" value="1"/>
</dbReference>
<keyword evidence="5" id="KW-1185">Reference proteome</keyword>
<dbReference type="Proteomes" id="UP000800041">
    <property type="component" value="Unassembled WGS sequence"/>
</dbReference>
<keyword evidence="4" id="KW-0378">Hydrolase</keyword>
<feature type="transmembrane region" description="Helical" evidence="2">
    <location>
        <begin position="417"/>
        <end position="440"/>
    </location>
</feature>
<keyword evidence="4" id="KW-0645">Protease</keyword>
<dbReference type="PRINTS" id="PR00792">
    <property type="entry name" value="PEPSIN"/>
</dbReference>
<keyword evidence="2" id="KW-1133">Transmembrane helix</keyword>
<dbReference type="GO" id="GO:0000324">
    <property type="term" value="C:fungal-type vacuole"/>
    <property type="evidence" value="ECO:0007669"/>
    <property type="project" value="TreeGrafter"/>
</dbReference>
<dbReference type="Gene3D" id="2.40.70.10">
    <property type="entry name" value="Acid Proteases"/>
    <property type="match status" value="2"/>
</dbReference>
<dbReference type="PROSITE" id="PS51767">
    <property type="entry name" value="PEPTIDASE_A1"/>
    <property type="match status" value="1"/>
</dbReference>
<proteinExistence type="inferred from homology"/>
<evidence type="ECO:0000259" key="3">
    <source>
        <dbReference type="PROSITE" id="PS51767"/>
    </source>
</evidence>
<dbReference type="Pfam" id="PF00026">
    <property type="entry name" value="Asp"/>
    <property type="match status" value="1"/>
</dbReference>